<reference evidence="1" key="1">
    <citation type="journal article" date="2019" name="Sci. Rep.">
        <title>Draft genome of Tanacetum cinerariifolium, the natural source of mosquito coil.</title>
        <authorList>
            <person name="Yamashiro T."/>
            <person name="Shiraishi A."/>
            <person name="Satake H."/>
            <person name="Nakayama K."/>
        </authorList>
    </citation>
    <scope>NUCLEOTIDE SEQUENCE</scope>
</reference>
<sequence>MTLFNGICDNCIYGAGMPIICTECGRIVRGGLCLPCDLREKDLYNYDPNAYSFNNFNYFPQPQDENYLCNLCENNSHEGYDCQQQFSFVYEQEPSYNHNYDDNYYPHESLSFPCCDYCGGSHETFECQPDNQNVDFSGSDQIQTPHYPDVNPLSPEINIHQLIDECCEEVPEEQKQNMEKTMLDLVKLCHHKQFLCIHDDVDDLIESALDSKLFLITFINFQHLDKKEQEVKIVEEQPAERGNRNEKSLQNFKVIHKSSISLNTSQISSIHAVAPILSTKEPENSLSMGYEHLSITPKMEVIESNAKNLLPMPSECEVTSEDKRECDELVCVNHSDTFSDSKIDDDISVYDDDFEDIEYVEESLPDPEIVSIEEENGVEEENVVQREEKEVDLEDISQVQDVVLREKLFSITRLISNIESLNDNSTPDRVLNSFESDNSLLDNFLPEFEIFCDHSEETRSGNTTHANYSLSEYDSFCLKIKPDQERLINLVENDNSNSSNDPLLEEVDLFLFDDSIPPGIENVADDPEGDIRFLEELLIDDSILSHELSVDNFKENPLISQPPPEPPDDNFDLEPEVISAVMEEIDEPDEHFNPGGEIFVSTNNEDVDYFPFMFVIRIFLPYLILPEISPLLLSAESEDTIFDHVSPIRSSDFSLGWNFHLHY</sequence>
<protein>
    <recommendedName>
        <fullName evidence="2">Pre-mRNA splicing Prp18-interacting factor</fullName>
    </recommendedName>
</protein>
<accession>A0A699J681</accession>
<dbReference type="AlphaFoldDB" id="A0A699J681"/>
<proteinExistence type="predicted"/>
<evidence type="ECO:0008006" key="2">
    <source>
        <dbReference type="Google" id="ProtNLM"/>
    </source>
</evidence>
<evidence type="ECO:0000313" key="1">
    <source>
        <dbReference type="EMBL" id="GFA12760.1"/>
    </source>
</evidence>
<dbReference type="EMBL" id="BKCJ010373094">
    <property type="protein sequence ID" value="GFA12760.1"/>
    <property type="molecule type" value="Genomic_DNA"/>
</dbReference>
<organism evidence="1">
    <name type="scientific">Tanacetum cinerariifolium</name>
    <name type="common">Dalmatian daisy</name>
    <name type="synonym">Chrysanthemum cinerariifolium</name>
    <dbReference type="NCBI Taxonomy" id="118510"/>
    <lineage>
        <taxon>Eukaryota</taxon>
        <taxon>Viridiplantae</taxon>
        <taxon>Streptophyta</taxon>
        <taxon>Embryophyta</taxon>
        <taxon>Tracheophyta</taxon>
        <taxon>Spermatophyta</taxon>
        <taxon>Magnoliopsida</taxon>
        <taxon>eudicotyledons</taxon>
        <taxon>Gunneridae</taxon>
        <taxon>Pentapetalae</taxon>
        <taxon>asterids</taxon>
        <taxon>campanulids</taxon>
        <taxon>Asterales</taxon>
        <taxon>Asteraceae</taxon>
        <taxon>Asteroideae</taxon>
        <taxon>Anthemideae</taxon>
        <taxon>Anthemidinae</taxon>
        <taxon>Tanacetum</taxon>
    </lineage>
</organism>
<comment type="caution">
    <text evidence="1">The sequence shown here is derived from an EMBL/GenBank/DDBJ whole genome shotgun (WGS) entry which is preliminary data.</text>
</comment>
<name>A0A699J681_TANCI</name>
<gene>
    <name evidence="1" type="ORF">Tci_584732</name>
</gene>